<name>A0A3D8PPU3_9BACI</name>
<dbReference type="InterPro" id="IPR004995">
    <property type="entry name" value="Spore_Ger"/>
</dbReference>
<gene>
    <name evidence="6" type="ORF">CWR48_11215</name>
</gene>
<dbReference type="PIRSF" id="PIRSF005690">
    <property type="entry name" value="GerBA"/>
    <property type="match status" value="1"/>
</dbReference>
<dbReference type="PANTHER" id="PTHR22550:SF5">
    <property type="entry name" value="LEUCINE ZIPPER PROTEIN 4"/>
    <property type="match status" value="1"/>
</dbReference>
<keyword evidence="5" id="KW-0812">Transmembrane</keyword>
<comment type="similarity">
    <text evidence="2 4">Belongs to the GerABKA family.</text>
</comment>
<evidence type="ECO:0000313" key="7">
    <source>
        <dbReference type="Proteomes" id="UP000257143"/>
    </source>
</evidence>
<organism evidence="6 7">
    <name type="scientific">Oceanobacillus arenosus</name>
    <dbReference type="NCBI Taxonomy" id="1229153"/>
    <lineage>
        <taxon>Bacteria</taxon>
        <taxon>Bacillati</taxon>
        <taxon>Bacillota</taxon>
        <taxon>Bacilli</taxon>
        <taxon>Bacillales</taxon>
        <taxon>Bacillaceae</taxon>
        <taxon>Oceanobacillus</taxon>
    </lineage>
</organism>
<feature type="transmembrane region" description="Helical" evidence="5">
    <location>
        <begin position="417"/>
        <end position="441"/>
    </location>
</feature>
<comment type="caution">
    <text evidence="6">The sequence shown here is derived from an EMBL/GenBank/DDBJ whole genome shotgun (WGS) entry which is preliminary data.</text>
</comment>
<keyword evidence="5" id="KW-1133">Transmembrane helix</keyword>
<evidence type="ECO:0000256" key="4">
    <source>
        <dbReference type="PIRNR" id="PIRNR005690"/>
    </source>
</evidence>
<evidence type="ECO:0000256" key="2">
    <source>
        <dbReference type="ARBA" id="ARBA00005278"/>
    </source>
</evidence>
<dbReference type="GO" id="GO:0009847">
    <property type="term" value="P:spore germination"/>
    <property type="evidence" value="ECO:0007669"/>
    <property type="project" value="UniProtKB-UniRule"/>
</dbReference>
<dbReference type="Pfam" id="PF03323">
    <property type="entry name" value="GerA"/>
    <property type="match status" value="1"/>
</dbReference>
<protein>
    <submittedName>
        <fullName evidence="6">Spore germination protein</fullName>
    </submittedName>
</protein>
<dbReference type="Proteomes" id="UP000257143">
    <property type="component" value="Unassembled WGS sequence"/>
</dbReference>
<proteinExistence type="inferred from homology"/>
<feature type="transmembrane region" description="Helical" evidence="5">
    <location>
        <begin position="290"/>
        <end position="312"/>
    </location>
</feature>
<evidence type="ECO:0000313" key="6">
    <source>
        <dbReference type="EMBL" id="RDW18150.1"/>
    </source>
</evidence>
<dbReference type="OrthoDB" id="9772630at2"/>
<dbReference type="EMBL" id="PIOC01000017">
    <property type="protein sequence ID" value="RDW18150.1"/>
    <property type="molecule type" value="Genomic_DNA"/>
</dbReference>
<dbReference type="InterPro" id="IPR050768">
    <property type="entry name" value="UPF0353/GerABKA_families"/>
</dbReference>
<keyword evidence="7" id="KW-1185">Reference proteome</keyword>
<dbReference type="RefSeq" id="WP_115773331.1">
    <property type="nucleotide sequence ID" value="NZ_PIOC01000017.1"/>
</dbReference>
<comment type="subcellular location">
    <subcellularLocation>
        <location evidence="4">Cell membrane</location>
    </subcellularLocation>
    <subcellularLocation>
        <location evidence="1">Membrane</location>
        <topology evidence="1">Multi-pass membrane protein</topology>
    </subcellularLocation>
</comment>
<sequence length="502" mass="56864">MRKRFRSNKQSDNVFPIAIDELKQLVQDNFPNNPDLAFSIYHHNGKKMAVFFISYMVENDKIEKYILGPSLTMEKEWSTQTLLNEIPLSVGKTSTSIEDVLYGLLLGKVFIYIEQEKEIIEYILLNKEKRSLEKAETESLVLGPKIAFTESLITNLNIIRWRIRSTDLVLEEIMVGKSIKREVRMIYMKSIANETDVNTMRQRLLDLDVDEVEDSAVLSQYIEDSSSNLFPQFDTTELPDRFTYAITKGKVGLLLENSPSGIIAPASLFSFLESTEDLYMRWQTGSFLRLARFLAMFFSMIVTPTYVAVITYHFEIIPTQLLLSVGESRASVPFPPLIEALLIEFMLELLREAGARLPTKVGQTMGIVGGIVIGQAAVQAGITSNILIIVAAMSSLASFTAPSYLLGTTVRLIRFPLILLSGILGFIGLMFGICLLIIHLLRLTSLGTPYLAPLYPLSLQDFNNVFYRLPFNMENNRAKFNRPKDLVRYSAKEARKKQDIDE</sequence>
<evidence type="ECO:0000256" key="5">
    <source>
        <dbReference type="SAM" id="Phobius"/>
    </source>
</evidence>
<feature type="transmembrane region" description="Helical" evidence="5">
    <location>
        <begin position="386"/>
        <end position="405"/>
    </location>
</feature>
<keyword evidence="3 4" id="KW-0472">Membrane</keyword>
<evidence type="ECO:0000256" key="1">
    <source>
        <dbReference type="ARBA" id="ARBA00004141"/>
    </source>
</evidence>
<dbReference type="GO" id="GO:0005886">
    <property type="term" value="C:plasma membrane"/>
    <property type="evidence" value="ECO:0007669"/>
    <property type="project" value="UniProtKB-SubCell"/>
</dbReference>
<evidence type="ECO:0000256" key="3">
    <source>
        <dbReference type="ARBA" id="ARBA00023136"/>
    </source>
</evidence>
<dbReference type="PANTHER" id="PTHR22550">
    <property type="entry name" value="SPORE GERMINATION PROTEIN"/>
    <property type="match status" value="1"/>
</dbReference>
<dbReference type="AlphaFoldDB" id="A0A3D8PPU3"/>
<reference evidence="7" key="1">
    <citation type="submission" date="2017-11" db="EMBL/GenBank/DDBJ databases">
        <authorList>
            <person name="Zhu W."/>
        </authorList>
    </citation>
    <scope>NUCLEOTIDE SEQUENCE [LARGE SCALE GENOMIC DNA]</scope>
    <source>
        <strain evidence="7">CAU 1183</strain>
    </source>
</reference>
<accession>A0A3D8PPU3</accession>